<keyword evidence="2" id="KW-1185">Reference proteome</keyword>
<dbReference type="AlphaFoldDB" id="A0A4S4KVZ2"/>
<proteinExistence type="predicted"/>
<gene>
    <name evidence="1" type="ORF">EW145_g6775</name>
</gene>
<dbReference type="EMBL" id="SGPK01000556">
    <property type="protein sequence ID" value="THH02248.1"/>
    <property type="molecule type" value="Genomic_DNA"/>
</dbReference>
<evidence type="ECO:0000313" key="1">
    <source>
        <dbReference type="EMBL" id="THH02248.1"/>
    </source>
</evidence>
<sequence>MAWDFPRNLFLSEENVMVIVTSNFPDAIEWESVDQILERLLQKLEGLFIYLNADFESWTILLERILRMSYDGREWLHCGIGNVIEPRRMEVLCGQVANYVDSKDVLFKERAQYIVKVLLTTIVDIYWRHAILQALSGTQFAGMTEYQALIKETGKLCSPREWPTHIERPVFTIYRCCDSEGNLFPSDCEFFSSLSVPNTMAHDQLYCADRSCVVFALIRHLTGVIALMTAGKHANTWSLMWMICLEWRSNLVRSSLVAATIRFLRDALLSESVSISRSNPNNTLTATNTWPFMMDTGKWIGVGVIRRREPLREWSPEITSDAEITSEGNDTKERKAMNEDQAAGELDFLPTDAVDEPDIVVSDETMPAWGVGRRRWFSKPTSSLVTYVLRYAPAAYAGVSRYADISSTEEALDATGPFRWRIDAELETEFTERPTYSREMDGVFYNLGTIYDCP</sequence>
<organism evidence="1 2">
    <name type="scientific">Phellinidium pouzarii</name>
    <dbReference type="NCBI Taxonomy" id="167371"/>
    <lineage>
        <taxon>Eukaryota</taxon>
        <taxon>Fungi</taxon>
        <taxon>Dikarya</taxon>
        <taxon>Basidiomycota</taxon>
        <taxon>Agaricomycotina</taxon>
        <taxon>Agaricomycetes</taxon>
        <taxon>Hymenochaetales</taxon>
        <taxon>Hymenochaetaceae</taxon>
        <taxon>Phellinidium</taxon>
    </lineage>
</organism>
<name>A0A4S4KVZ2_9AGAM</name>
<comment type="caution">
    <text evidence="1">The sequence shown here is derived from an EMBL/GenBank/DDBJ whole genome shotgun (WGS) entry which is preliminary data.</text>
</comment>
<reference evidence="1 2" key="1">
    <citation type="submission" date="2019-02" db="EMBL/GenBank/DDBJ databases">
        <title>Genome sequencing of the rare red list fungi Phellinidium pouzarii.</title>
        <authorList>
            <person name="Buettner E."/>
            <person name="Kellner H."/>
        </authorList>
    </citation>
    <scope>NUCLEOTIDE SEQUENCE [LARGE SCALE GENOMIC DNA]</scope>
    <source>
        <strain evidence="1 2">DSM 108285</strain>
    </source>
</reference>
<evidence type="ECO:0000313" key="2">
    <source>
        <dbReference type="Proteomes" id="UP000308199"/>
    </source>
</evidence>
<dbReference type="Proteomes" id="UP000308199">
    <property type="component" value="Unassembled WGS sequence"/>
</dbReference>
<protein>
    <submittedName>
        <fullName evidence="1">Uncharacterized protein</fullName>
    </submittedName>
</protein>
<accession>A0A4S4KVZ2</accession>